<keyword evidence="3" id="KW-1185">Reference proteome</keyword>
<dbReference type="Proteomes" id="UP000326331">
    <property type="component" value="Chromosome"/>
</dbReference>
<evidence type="ECO:0000313" key="3">
    <source>
        <dbReference type="Proteomes" id="UP000326331"/>
    </source>
</evidence>
<dbReference type="RefSeq" id="WP_158067256.1">
    <property type="nucleotide sequence ID" value="NZ_CP042829.1"/>
</dbReference>
<keyword evidence="1" id="KW-0812">Transmembrane</keyword>
<reference evidence="2 3" key="1">
    <citation type="submission" date="2019-08" db="EMBL/GenBank/DDBJ databases">
        <authorList>
            <person name="Toschakov S.V."/>
        </authorList>
    </citation>
    <scope>NUCLEOTIDE SEQUENCE [LARGE SCALE GENOMIC DNA]</scope>
    <source>
        <strain evidence="2 3">3753O</strain>
    </source>
</reference>
<dbReference type="EMBL" id="CP042829">
    <property type="protein sequence ID" value="QFG03293.1"/>
    <property type="molecule type" value="Genomic_DNA"/>
</dbReference>
<feature type="transmembrane region" description="Helical" evidence="1">
    <location>
        <begin position="58"/>
        <end position="82"/>
    </location>
</feature>
<keyword evidence="1" id="KW-1133">Transmembrane helix</keyword>
<reference evidence="2 3" key="2">
    <citation type="submission" date="2019-10" db="EMBL/GenBank/DDBJ databases">
        <title>Thermopilla bonchosmolovskayae gen. nov., sp. nov., a moderately thermophilic Chloroflexi bacterium from a Chukotka hot spring (Arctic, Russia), representing a novel classis Thermopillaia, which include previously uncultivated lineage OLB14.</title>
        <authorList>
            <person name="Kochetkova T.V."/>
            <person name="Zayulina K.S."/>
            <person name="Zhigarkov V.S."/>
            <person name="Minaev N.V."/>
            <person name="Novikov A."/>
            <person name="Toshchakov S.V."/>
            <person name="Elcheninov A.G."/>
            <person name="Kublanov I.V."/>
        </authorList>
    </citation>
    <scope>NUCLEOTIDE SEQUENCE [LARGE SCALE GENOMIC DNA]</scope>
    <source>
        <strain evidence="2 3">3753O</strain>
    </source>
</reference>
<keyword evidence="1" id="KW-0472">Membrane</keyword>
<protein>
    <submittedName>
        <fullName evidence="2">Uncharacterized protein</fullName>
    </submittedName>
</protein>
<evidence type="ECO:0000313" key="2">
    <source>
        <dbReference type="EMBL" id="QFG03293.1"/>
    </source>
</evidence>
<name>A0ABX6C2K1_9CHLR</name>
<accession>A0ABX6C2K1</accession>
<gene>
    <name evidence="2" type="ORF">Tbon_08295</name>
</gene>
<feature type="transmembrane region" description="Helical" evidence="1">
    <location>
        <begin position="32"/>
        <end position="51"/>
    </location>
</feature>
<sequence>MAAEEPAGLPGEPAEAHGHGDLPLLTLAPAPLLWRGAALAGLAAALGAAGVRAVRASLLLLPAGLVLGAGAVLAAWAAAIHITGGERFDDGGCD</sequence>
<organism evidence="2 3">
    <name type="scientific">Tepidiforma bonchosmolovskayae</name>
    <dbReference type="NCBI Taxonomy" id="2601677"/>
    <lineage>
        <taxon>Bacteria</taxon>
        <taxon>Bacillati</taxon>
        <taxon>Chloroflexota</taxon>
        <taxon>Tepidiformia</taxon>
        <taxon>Tepidiformales</taxon>
        <taxon>Tepidiformaceae</taxon>
        <taxon>Tepidiforma</taxon>
    </lineage>
</organism>
<proteinExistence type="predicted"/>
<evidence type="ECO:0000256" key="1">
    <source>
        <dbReference type="SAM" id="Phobius"/>
    </source>
</evidence>